<evidence type="ECO:0000256" key="5">
    <source>
        <dbReference type="ARBA" id="ARBA00022553"/>
    </source>
</evidence>
<sequence length="605" mass="68829">MKRLRWFQSLRTQLILVFMVISIAVLAGASYYIYSFMLGMVKDQNERLLFQQFQQLDHNIHNLISEVDRLQKLFLQDDGMQELLLNLTEKSELEFLNYKNMLHARITRFIGNYSYVHSIYVTAENQGAVGGSGDTTLVHPVEEWSKTFFRSEPFRRSKEQYPGIVIEGSLTKSFFNPYMTEDNDGALVSVMRGTRAIFDPRISATLIFNIDERYLASIYSASLDANDGEMFIADADGRIVSASRQDRIGSMSPYMPPDGADGPVYGSHDIVDGSDRVQIVYRKLQDTGWYLMKEIPLNVYSSQIYTVQRMIFLVFLLSLIVILIVSYFWLNKMIRPLHLLSGKMKDMSRGELGVTFDEVPSNEFGTVIRRFNEMSLSIVDLIKKNNAMQEQKRELEIEALQYQINPHFLYNTLNSIRWMASIIKADNIVSTIVALGNILRPVFSSKDPMCSLRDEISYLQHYIKIINTRFDNNVIFDIDIDESDLDCRVPRFILQPLVENSIASGRQDEGHVIHIAIRAEVADGELVIRIADSGIGLEPGRMEALNRSLAAGEGYESSGDGSGIGLNNVNKRIRLYFGPQYGLHFEAREKGAEVVMRIPASQVGE</sequence>
<evidence type="ECO:0000313" key="13">
    <source>
        <dbReference type="EMBL" id="TLS53690.1"/>
    </source>
</evidence>
<dbReference type="CDD" id="cd06225">
    <property type="entry name" value="HAMP"/>
    <property type="match status" value="1"/>
</dbReference>
<name>A0A5R9GHK1_9BACL</name>
<dbReference type="PRINTS" id="PR00344">
    <property type="entry name" value="BCTRLSENSOR"/>
</dbReference>
<organism evidence="13 14">
    <name type="scientific">Paenibacillus antri</name>
    <dbReference type="NCBI Taxonomy" id="2582848"/>
    <lineage>
        <taxon>Bacteria</taxon>
        <taxon>Bacillati</taxon>
        <taxon>Bacillota</taxon>
        <taxon>Bacilli</taxon>
        <taxon>Bacillales</taxon>
        <taxon>Paenibacillaceae</taxon>
        <taxon>Paenibacillus</taxon>
    </lineage>
</organism>
<dbReference type="PANTHER" id="PTHR34220:SF7">
    <property type="entry name" value="SENSOR HISTIDINE KINASE YPDA"/>
    <property type="match status" value="1"/>
</dbReference>
<comment type="subcellular location">
    <subcellularLocation>
        <location evidence="2">Cell membrane</location>
        <topology evidence="2">Multi-pass membrane protein</topology>
    </subcellularLocation>
</comment>
<dbReference type="InterPro" id="IPR004358">
    <property type="entry name" value="Sig_transdc_His_kin-like_C"/>
</dbReference>
<dbReference type="GO" id="GO:0005886">
    <property type="term" value="C:plasma membrane"/>
    <property type="evidence" value="ECO:0007669"/>
    <property type="project" value="UniProtKB-SubCell"/>
</dbReference>
<evidence type="ECO:0000256" key="3">
    <source>
        <dbReference type="ARBA" id="ARBA00012438"/>
    </source>
</evidence>
<accession>A0A5R9GHK1</accession>
<comment type="caution">
    <text evidence="13">The sequence shown here is derived from an EMBL/GenBank/DDBJ whole genome shotgun (WGS) entry which is preliminary data.</text>
</comment>
<dbReference type="InterPro" id="IPR003594">
    <property type="entry name" value="HATPase_dom"/>
</dbReference>
<keyword evidence="10" id="KW-0175">Coiled coil</keyword>
<dbReference type="AlphaFoldDB" id="A0A5R9GHK1"/>
<keyword evidence="5" id="KW-0597">Phosphoprotein</keyword>
<keyword evidence="6" id="KW-0808">Transferase</keyword>
<dbReference type="SMART" id="SM00387">
    <property type="entry name" value="HATPase_c"/>
    <property type="match status" value="1"/>
</dbReference>
<gene>
    <name evidence="13" type="ORF">FE782_05305</name>
</gene>
<keyword evidence="7 13" id="KW-0418">Kinase</keyword>
<dbReference type="SUPFAM" id="SSF158472">
    <property type="entry name" value="HAMP domain-like"/>
    <property type="match status" value="1"/>
</dbReference>
<dbReference type="EMBL" id="VCIW01000002">
    <property type="protein sequence ID" value="TLS53690.1"/>
    <property type="molecule type" value="Genomic_DNA"/>
</dbReference>
<comment type="catalytic activity">
    <reaction evidence="1">
        <text>ATP + protein L-histidine = ADP + protein N-phospho-L-histidine.</text>
        <dbReference type="EC" id="2.7.13.3"/>
    </reaction>
</comment>
<dbReference type="Proteomes" id="UP000309676">
    <property type="component" value="Unassembled WGS sequence"/>
</dbReference>
<protein>
    <recommendedName>
        <fullName evidence="3">histidine kinase</fullName>
        <ecNumber evidence="3">2.7.13.3</ecNumber>
    </recommendedName>
</protein>
<dbReference type="Pfam" id="PF06580">
    <property type="entry name" value="His_kinase"/>
    <property type="match status" value="1"/>
</dbReference>
<evidence type="ECO:0000256" key="1">
    <source>
        <dbReference type="ARBA" id="ARBA00000085"/>
    </source>
</evidence>
<dbReference type="GO" id="GO:0000155">
    <property type="term" value="F:phosphorelay sensor kinase activity"/>
    <property type="evidence" value="ECO:0007669"/>
    <property type="project" value="InterPro"/>
</dbReference>
<keyword evidence="8" id="KW-0902">Two-component regulatory system</keyword>
<dbReference type="InterPro" id="IPR036890">
    <property type="entry name" value="HATPase_C_sf"/>
</dbReference>
<evidence type="ECO:0000256" key="11">
    <source>
        <dbReference type="SAM" id="Phobius"/>
    </source>
</evidence>
<dbReference type="SUPFAM" id="SSF55874">
    <property type="entry name" value="ATPase domain of HSP90 chaperone/DNA topoisomerase II/histidine kinase"/>
    <property type="match status" value="1"/>
</dbReference>
<dbReference type="PANTHER" id="PTHR34220">
    <property type="entry name" value="SENSOR HISTIDINE KINASE YPDA"/>
    <property type="match status" value="1"/>
</dbReference>
<dbReference type="Pfam" id="PF02518">
    <property type="entry name" value="HATPase_c"/>
    <property type="match status" value="1"/>
</dbReference>
<dbReference type="OrthoDB" id="2509008at2"/>
<evidence type="ECO:0000256" key="2">
    <source>
        <dbReference type="ARBA" id="ARBA00004651"/>
    </source>
</evidence>
<dbReference type="InterPro" id="IPR010559">
    <property type="entry name" value="Sig_transdc_His_kin_internal"/>
</dbReference>
<dbReference type="InterPro" id="IPR050640">
    <property type="entry name" value="Bact_2-comp_sensor_kinase"/>
</dbReference>
<keyword evidence="9 11" id="KW-0472">Membrane</keyword>
<feature type="coiled-coil region" evidence="10">
    <location>
        <begin position="378"/>
        <end position="405"/>
    </location>
</feature>
<evidence type="ECO:0000313" key="14">
    <source>
        <dbReference type="Proteomes" id="UP000309676"/>
    </source>
</evidence>
<keyword evidence="11" id="KW-1133">Transmembrane helix</keyword>
<evidence type="ECO:0000256" key="6">
    <source>
        <dbReference type="ARBA" id="ARBA00022679"/>
    </source>
</evidence>
<evidence type="ECO:0000256" key="10">
    <source>
        <dbReference type="SAM" id="Coils"/>
    </source>
</evidence>
<dbReference type="CDD" id="cd18774">
    <property type="entry name" value="PDC2_HK_sensor"/>
    <property type="match status" value="1"/>
</dbReference>
<proteinExistence type="predicted"/>
<evidence type="ECO:0000259" key="12">
    <source>
        <dbReference type="PROSITE" id="PS50885"/>
    </source>
</evidence>
<feature type="transmembrane region" description="Helical" evidence="11">
    <location>
        <begin position="310"/>
        <end position="330"/>
    </location>
</feature>
<keyword evidence="4" id="KW-1003">Cell membrane</keyword>
<evidence type="ECO:0000256" key="7">
    <source>
        <dbReference type="ARBA" id="ARBA00022777"/>
    </source>
</evidence>
<feature type="transmembrane region" description="Helical" evidence="11">
    <location>
        <begin position="12"/>
        <end position="34"/>
    </location>
</feature>
<feature type="domain" description="HAMP" evidence="12">
    <location>
        <begin position="331"/>
        <end position="383"/>
    </location>
</feature>
<dbReference type="SMART" id="SM00304">
    <property type="entry name" value="HAMP"/>
    <property type="match status" value="1"/>
</dbReference>
<keyword evidence="11" id="KW-0812">Transmembrane</keyword>
<dbReference type="InterPro" id="IPR003660">
    <property type="entry name" value="HAMP_dom"/>
</dbReference>
<reference evidence="13 14" key="1">
    <citation type="submission" date="2019-05" db="EMBL/GenBank/DDBJ databases">
        <authorList>
            <person name="Narsing Rao M.P."/>
            <person name="Li W.J."/>
        </authorList>
    </citation>
    <scope>NUCLEOTIDE SEQUENCE [LARGE SCALE GENOMIC DNA]</scope>
    <source>
        <strain evidence="13 14">SYSU_K30003</strain>
    </source>
</reference>
<evidence type="ECO:0000256" key="4">
    <source>
        <dbReference type="ARBA" id="ARBA00022475"/>
    </source>
</evidence>
<dbReference type="PROSITE" id="PS50885">
    <property type="entry name" value="HAMP"/>
    <property type="match status" value="1"/>
</dbReference>
<evidence type="ECO:0000256" key="8">
    <source>
        <dbReference type="ARBA" id="ARBA00023012"/>
    </source>
</evidence>
<evidence type="ECO:0000256" key="9">
    <source>
        <dbReference type="ARBA" id="ARBA00023136"/>
    </source>
</evidence>
<dbReference type="Pfam" id="PF00672">
    <property type="entry name" value="HAMP"/>
    <property type="match status" value="1"/>
</dbReference>
<dbReference type="EC" id="2.7.13.3" evidence="3"/>
<keyword evidence="14" id="KW-1185">Reference proteome</keyword>
<dbReference type="Gene3D" id="3.30.565.10">
    <property type="entry name" value="Histidine kinase-like ATPase, C-terminal domain"/>
    <property type="match status" value="1"/>
</dbReference>
<dbReference type="Gene3D" id="6.10.340.10">
    <property type="match status" value="1"/>
</dbReference>